<keyword evidence="1" id="KW-0812">Transmembrane</keyword>
<keyword evidence="1" id="KW-0472">Membrane</keyword>
<evidence type="ECO:0000313" key="3">
    <source>
        <dbReference type="Proteomes" id="UP000054928"/>
    </source>
</evidence>
<keyword evidence="1" id="KW-1133">Transmembrane helix</keyword>
<dbReference type="Proteomes" id="UP000054928">
    <property type="component" value="Unassembled WGS sequence"/>
</dbReference>
<accession>A0A0P1A5G0</accession>
<sequence>MSIGAIEGDEASVESVGFYSMLCNTVSLLLLIVERIYQYLVIKSKSKIYNK</sequence>
<protein>
    <submittedName>
        <fullName evidence="2">Uncharacterized protein</fullName>
    </submittedName>
</protein>
<feature type="transmembrane region" description="Helical" evidence="1">
    <location>
        <begin position="16"/>
        <end position="37"/>
    </location>
</feature>
<dbReference type="AlphaFoldDB" id="A0A0P1A5G0"/>
<keyword evidence="3" id="KW-1185">Reference proteome</keyword>
<reference evidence="3" key="1">
    <citation type="submission" date="2014-09" db="EMBL/GenBank/DDBJ databases">
        <authorList>
            <person name="Sharma Rahul"/>
            <person name="Thines Marco"/>
        </authorList>
    </citation>
    <scope>NUCLEOTIDE SEQUENCE [LARGE SCALE GENOMIC DNA]</scope>
</reference>
<organism evidence="2 3">
    <name type="scientific">Plasmopara halstedii</name>
    <name type="common">Downy mildew of sunflower</name>
    <dbReference type="NCBI Taxonomy" id="4781"/>
    <lineage>
        <taxon>Eukaryota</taxon>
        <taxon>Sar</taxon>
        <taxon>Stramenopiles</taxon>
        <taxon>Oomycota</taxon>
        <taxon>Peronosporomycetes</taxon>
        <taxon>Peronosporales</taxon>
        <taxon>Peronosporaceae</taxon>
        <taxon>Plasmopara</taxon>
    </lineage>
</organism>
<name>A0A0P1A5G0_PLAHL</name>
<dbReference type="EMBL" id="CCYD01000037">
    <property type="protein sequence ID" value="CEG35240.1"/>
    <property type="molecule type" value="Genomic_DNA"/>
</dbReference>
<evidence type="ECO:0000313" key="2">
    <source>
        <dbReference type="EMBL" id="CEG35240.1"/>
    </source>
</evidence>
<evidence type="ECO:0000256" key="1">
    <source>
        <dbReference type="SAM" id="Phobius"/>
    </source>
</evidence>
<dbReference type="GeneID" id="36404291"/>
<dbReference type="RefSeq" id="XP_024571609.1">
    <property type="nucleotide sequence ID" value="XM_024721981.1"/>
</dbReference>
<proteinExistence type="predicted"/>